<evidence type="ECO:0000256" key="3">
    <source>
        <dbReference type="ARBA" id="ARBA00004868"/>
    </source>
</evidence>
<evidence type="ECO:0000256" key="2">
    <source>
        <dbReference type="ARBA" id="ARBA00001946"/>
    </source>
</evidence>
<keyword evidence="13" id="KW-1185">Reference proteome</keyword>
<proteinExistence type="inferred from homology"/>
<name>A0A0E2BBN9_9LEPT</name>
<evidence type="ECO:0000256" key="11">
    <source>
        <dbReference type="HAMAP-Rule" id="MF_00228"/>
    </source>
</evidence>
<feature type="binding site" evidence="11">
    <location>
        <position position="203"/>
    </location>
    <ligand>
        <name>substrate</name>
    </ligand>
</feature>
<evidence type="ECO:0000256" key="8">
    <source>
        <dbReference type="ARBA" id="ARBA00022840"/>
    </source>
</evidence>
<dbReference type="UniPathway" id="UPA00060">
    <property type="reaction ID" value="UER00139"/>
</dbReference>
<comment type="pathway">
    <text evidence="3 11">Cofactor biosynthesis; thiamine diphosphate biosynthesis; 4-methyl-5-(2-phosphoethyl)-thiazole from 5-(2-hydroxyethyl)-4-methylthiazole: step 1/1.</text>
</comment>
<dbReference type="PRINTS" id="PR01099">
    <property type="entry name" value="HYETHTZKNASE"/>
</dbReference>
<comment type="catalytic activity">
    <reaction evidence="1 11">
        <text>5-(2-hydroxyethyl)-4-methylthiazole + ATP = 4-methyl-5-(2-phosphooxyethyl)-thiazole + ADP + H(+)</text>
        <dbReference type="Rhea" id="RHEA:24212"/>
        <dbReference type="ChEBI" id="CHEBI:15378"/>
        <dbReference type="ChEBI" id="CHEBI:17957"/>
        <dbReference type="ChEBI" id="CHEBI:30616"/>
        <dbReference type="ChEBI" id="CHEBI:58296"/>
        <dbReference type="ChEBI" id="CHEBI:456216"/>
        <dbReference type="EC" id="2.7.1.50"/>
    </reaction>
</comment>
<keyword evidence="4 11" id="KW-0808">Transferase</keyword>
<dbReference type="NCBIfam" id="TIGR00694">
    <property type="entry name" value="thiM"/>
    <property type="match status" value="1"/>
</dbReference>
<evidence type="ECO:0000256" key="5">
    <source>
        <dbReference type="ARBA" id="ARBA00022723"/>
    </source>
</evidence>
<comment type="cofactor">
    <cofactor evidence="2 11">
        <name>Mg(2+)</name>
        <dbReference type="ChEBI" id="CHEBI:18420"/>
    </cofactor>
</comment>
<evidence type="ECO:0000256" key="10">
    <source>
        <dbReference type="ARBA" id="ARBA00022977"/>
    </source>
</evidence>
<protein>
    <recommendedName>
        <fullName evidence="11">Hydroxyethylthiazole kinase</fullName>
        <ecNumber evidence="11">2.7.1.50</ecNumber>
    </recommendedName>
    <alternativeName>
        <fullName evidence="11">4-methyl-5-beta-hydroxyethylthiazole kinase</fullName>
        <shortName evidence="11">TH kinase</shortName>
        <shortName evidence="11">Thz kinase</shortName>
    </alternativeName>
</protein>
<gene>
    <name evidence="11 12" type="primary">thiM</name>
    <name evidence="12" type="ORF">LEP1GSC179_2949</name>
</gene>
<sequence>MSKYPIVERVWPAKEIVEDLFELRKHSPLTHVMTNIVVTNWTANVLLAVGSSPAMVIAEEEAEEFAKIASGLLINLGTVTSNDVKSMKIAATAAHQTHTPWVLDPVAAGAIGFRTEVAKELLDLKPTVIRGNASEILALSGTEGNGKGVDSTANSTDALPYAQELSGKTGSIVAVSGAVDYVTNGKETIAIPGGDPIMTKVTGVGCSLGALIASFLGIQKDPLRASSSASAIFAIAGSRSAKESNGPGSFAVTFLDQLSRLSIESE</sequence>
<evidence type="ECO:0000256" key="4">
    <source>
        <dbReference type="ARBA" id="ARBA00022679"/>
    </source>
</evidence>
<dbReference type="AlphaFoldDB" id="A0A0E2BBN9"/>
<comment type="similarity">
    <text evidence="11">Belongs to the Thz kinase family.</text>
</comment>
<dbReference type="SUPFAM" id="SSF53613">
    <property type="entry name" value="Ribokinase-like"/>
    <property type="match status" value="1"/>
</dbReference>
<keyword evidence="5 11" id="KW-0479">Metal-binding</keyword>
<dbReference type="HAMAP" id="MF_00228">
    <property type="entry name" value="Thz_kinase"/>
    <property type="match status" value="1"/>
</dbReference>
<dbReference type="Pfam" id="PF02110">
    <property type="entry name" value="HK"/>
    <property type="match status" value="1"/>
</dbReference>
<keyword evidence="10 11" id="KW-0784">Thiamine biosynthesis</keyword>
<dbReference type="GO" id="GO:0009229">
    <property type="term" value="P:thiamine diphosphate biosynthetic process"/>
    <property type="evidence" value="ECO:0007669"/>
    <property type="project" value="UniProtKB-UniRule"/>
</dbReference>
<evidence type="ECO:0000256" key="6">
    <source>
        <dbReference type="ARBA" id="ARBA00022741"/>
    </source>
</evidence>
<dbReference type="Gene3D" id="3.40.1190.20">
    <property type="match status" value="1"/>
</dbReference>
<keyword evidence="7 11" id="KW-0418">Kinase</keyword>
<accession>A0A0E2BBN9</accession>
<feature type="binding site" evidence="11">
    <location>
        <position position="176"/>
    </location>
    <ligand>
        <name>ATP</name>
        <dbReference type="ChEBI" id="CHEBI:30616"/>
    </ligand>
</feature>
<keyword evidence="6 11" id="KW-0547">Nucleotide-binding</keyword>
<dbReference type="RefSeq" id="WP_004477261.1">
    <property type="nucleotide sequence ID" value="NZ_AHON02000063.1"/>
</dbReference>
<dbReference type="InterPro" id="IPR000417">
    <property type="entry name" value="Hyethyz_kinase"/>
</dbReference>
<evidence type="ECO:0000313" key="13">
    <source>
        <dbReference type="Proteomes" id="UP000006329"/>
    </source>
</evidence>
<organism evidence="12 13">
    <name type="scientific">Leptospira santarosai str. MOR084</name>
    <dbReference type="NCBI Taxonomy" id="1049984"/>
    <lineage>
        <taxon>Bacteria</taxon>
        <taxon>Pseudomonadati</taxon>
        <taxon>Spirochaetota</taxon>
        <taxon>Spirochaetia</taxon>
        <taxon>Leptospirales</taxon>
        <taxon>Leptospiraceae</taxon>
        <taxon>Leptospira</taxon>
    </lineage>
</organism>
<feature type="binding site" evidence="11">
    <location>
        <position position="55"/>
    </location>
    <ligand>
        <name>substrate</name>
    </ligand>
</feature>
<dbReference type="Proteomes" id="UP000006329">
    <property type="component" value="Unassembled WGS sequence"/>
</dbReference>
<dbReference type="EC" id="2.7.1.50" evidence="11"/>
<dbReference type="GO" id="GO:0004417">
    <property type="term" value="F:hydroxyethylthiazole kinase activity"/>
    <property type="evidence" value="ECO:0007669"/>
    <property type="project" value="UniProtKB-UniRule"/>
</dbReference>
<dbReference type="PIRSF" id="PIRSF000513">
    <property type="entry name" value="Thz_kinase"/>
    <property type="match status" value="1"/>
</dbReference>
<dbReference type="GO" id="GO:0000287">
    <property type="term" value="F:magnesium ion binding"/>
    <property type="evidence" value="ECO:0007669"/>
    <property type="project" value="UniProtKB-UniRule"/>
</dbReference>
<evidence type="ECO:0000256" key="7">
    <source>
        <dbReference type="ARBA" id="ARBA00022777"/>
    </source>
</evidence>
<dbReference type="CDD" id="cd01170">
    <property type="entry name" value="THZ_kinase"/>
    <property type="match status" value="1"/>
</dbReference>
<comment type="caution">
    <text evidence="12">The sequence shown here is derived from an EMBL/GenBank/DDBJ whole genome shotgun (WGS) entry which is preliminary data.</text>
</comment>
<evidence type="ECO:0000313" key="12">
    <source>
        <dbReference type="EMBL" id="EKO32754.1"/>
    </source>
</evidence>
<dbReference type="NCBIfam" id="NF006830">
    <property type="entry name" value="PRK09355.1"/>
    <property type="match status" value="1"/>
</dbReference>
<reference evidence="12" key="1">
    <citation type="submission" date="2012-10" db="EMBL/GenBank/DDBJ databases">
        <authorList>
            <person name="Harkins D.M."/>
            <person name="Durkin A.S."/>
            <person name="Brinkac L.M."/>
            <person name="Haft D.H."/>
            <person name="Selengut J.D."/>
            <person name="Sanka R."/>
            <person name="DePew J."/>
            <person name="Purushe J."/>
            <person name="Matthias M.A."/>
            <person name="Vinetz J.M."/>
            <person name="Sutton G.G."/>
            <person name="Nierman W.C."/>
            <person name="Fouts D.E."/>
        </authorList>
    </citation>
    <scope>NUCLEOTIDE SEQUENCE [LARGE SCALE GENOMIC DNA]</scope>
    <source>
        <strain evidence="12">MOR084</strain>
    </source>
</reference>
<dbReference type="GO" id="GO:0009228">
    <property type="term" value="P:thiamine biosynthetic process"/>
    <property type="evidence" value="ECO:0007669"/>
    <property type="project" value="UniProtKB-KW"/>
</dbReference>
<comment type="function">
    <text evidence="11">Catalyzes the phosphorylation of the hydroxyl group of 4-methyl-5-beta-hydroxyethylthiazole (THZ).</text>
</comment>
<feature type="binding site" evidence="11">
    <location>
        <position position="130"/>
    </location>
    <ligand>
        <name>ATP</name>
        <dbReference type="ChEBI" id="CHEBI:30616"/>
    </ligand>
</feature>
<evidence type="ECO:0000256" key="1">
    <source>
        <dbReference type="ARBA" id="ARBA00001771"/>
    </source>
</evidence>
<keyword evidence="9 11" id="KW-0460">Magnesium</keyword>
<keyword evidence="8 11" id="KW-0067">ATP-binding</keyword>
<dbReference type="InterPro" id="IPR029056">
    <property type="entry name" value="Ribokinase-like"/>
</dbReference>
<dbReference type="GO" id="GO:0005524">
    <property type="term" value="F:ATP binding"/>
    <property type="evidence" value="ECO:0007669"/>
    <property type="project" value="UniProtKB-UniRule"/>
</dbReference>
<dbReference type="EMBL" id="AHON02000063">
    <property type="protein sequence ID" value="EKO32754.1"/>
    <property type="molecule type" value="Genomic_DNA"/>
</dbReference>
<evidence type="ECO:0000256" key="9">
    <source>
        <dbReference type="ARBA" id="ARBA00022842"/>
    </source>
</evidence>